<evidence type="ECO:0000256" key="2">
    <source>
        <dbReference type="SAM" id="Phobius"/>
    </source>
</evidence>
<evidence type="ECO:0000256" key="1">
    <source>
        <dbReference type="ARBA" id="ARBA00038494"/>
    </source>
</evidence>
<feature type="transmembrane region" description="Helical" evidence="2">
    <location>
        <begin position="311"/>
        <end position="330"/>
    </location>
</feature>
<feature type="domain" description="Glycosyltransferase 2-like" evidence="3">
    <location>
        <begin position="46"/>
        <end position="213"/>
    </location>
</feature>
<dbReference type="Pfam" id="PF00535">
    <property type="entry name" value="Glycos_transf_2"/>
    <property type="match status" value="1"/>
</dbReference>
<feature type="transmembrane region" description="Helical" evidence="2">
    <location>
        <begin position="284"/>
        <end position="305"/>
    </location>
</feature>
<dbReference type="Proteomes" id="UP000238034">
    <property type="component" value="Unassembled WGS sequence"/>
</dbReference>
<reference evidence="4 5" key="1">
    <citation type="submission" date="2018-03" db="EMBL/GenBank/DDBJ databases">
        <title>Genomic Encyclopedia of Type Strains, Phase III (KMG-III): the genomes of soil and plant-associated and newly described type strains.</title>
        <authorList>
            <person name="Whitman W."/>
        </authorList>
    </citation>
    <scope>NUCLEOTIDE SEQUENCE [LARGE SCALE GENOMIC DNA]</scope>
    <source>
        <strain evidence="4 5">CGMCC 1.9313</strain>
    </source>
</reference>
<dbReference type="PANTHER" id="PTHR43630:SF2">
    <property type="entry name" value="GLYCOSYLTRANSFERASE"/>
    <property type="match status" value="1"/>
</dbReference>
<keyword evidence="2" id="KW-1133">Transmembrane helix</keyword>
<feature type="transmembrane region" description="Helical" evidence="2">
    <location>
        <begin position="342"/>
        <end position="362"/>
    </location>
</feature>
<sequence length="377" mass="42586">MVLLVIKTLTLALTCIYVSVIFFLRKGWSSIPVFRPVEGILKTKVSILIAARNEESKIALTIEDILAQSYPPELIELIIVDDHSTDRTSDIVLSYKDKGVRLIRLNEKEKLNSYKKKAIAEAINLASGELIFTTDADCRMKADWIKTVVSYYQETDSKLISSPVVYHQEKSFFERLQTLEFLYLIGLGASSIGNKMPSTCNGANLAYRKDVFLELGGFKGIDELASGDDELFLHKVASRYPDRIGFCKSTDAIVYTDAKENLPEFISQRKRWASKSTKYKDKKIVALGVAIWLFNLTIFANVLAGLYLADLWILALVAITLKYISEMFFLNPVTAFAKRSELMIYLPLLTVIHIVYIVYIGIAGNSGKYIWKGRLVR</sequence>
<keyword evidence="5" id="KW-1185">Reference proteome</keyword>
<evidence type="ECO:0000313" key="4">
    <source>
        <dbReference type="EMBL" id="PRY53620.1"/>
    </source>
</evidence>
<keyword evidence="2" id="KW-0472">Membrane</keyword>
<protein>
    <submittedName>
        <fullName evidence="4">Cellulose synthase/poly-beta-1,6-N-acetylglucosamine synthase-like glycosyltransferase</fullName>
    </submittedName>
</protein>
<dbReference type="InterPro" id="IPR029044">
    <property type="entry name" value="Nucleotide-diphossugar_trans"/>
</dbReference>
<name>A0A2T0U6T1_9SPHI</name>
<gene>
    <name evidence="4" type="ORF">B0I27_10390</name>
</gene>
<dbReference type="AlphaFoldDB" id="A0A2T0U6T1"/>
<dbReference type="SUPFAM" id="SSF53448">
    <property type="entry name" value="Nucleotide-diphospho-sugar transferases"/>
    <property type="match status" value="1"/>
</dbReference>
<feature type="transmembrane region" description="Helical" evidence="2">
    <location>
        <begin position="6"/>
        <end position="24"/>
    </location>
</feature>
<dbReference type="CDD" id="cd04192">
    <property type="entry name" value="GT_2_like_e"/>
    <property type="match status" value="1"/>
</dbReference>
<dbReference type="InterPro" id="IPR001173">
    <property type="entry name" value="Glyco_trans_2-like"/>
</dbReference>
<dbReference type="PANTHER" id="PTHR43630">
    <property type="entry name" value="POLY-BETA-1,6-N-ACETYL-D-GLUCOSAMINE SYNTHASE"/>
    <property type="match status" value="1"/>
</dbReference>
<accession>A0A2T0U6T1</accession>
<keyword evidence="2" id="KW-0812">Transmembrane</keyword>
<dbReference type="Gene3D" id="3.90.550.10">
    <property type="entry name" value="Spore Coat Polysaccharide Biosynthesis Protein SpsA, Chain A"/>
    <property type="match status" value="1"/>
</dbReference>
<proteinExistence type="inferred from homology"/>
<keyword evidence="4" id="KW-0808">Transferase</keyword>
<organism evidence="4 5">
    <name type="scientific">Arcticibacter pallidicorallinus</name>
    <dbReference type="NCBI Taxonomy" id="1259464"/>
    <lineage>
        <taxon>Bacteria</taxon>
        <taxon>Pseudomonadati</taxon>
        <taxon>Bacteroidota</taxon>
        <taxon>Sphingobacteriia</taxon>
        <taxon>Sphingobacteriales</taxon>
        <taxon>Sphingobacteriaceae</taxon>
        <taxon>Arcticibacter</taxon>
    </lineage>
</organism>
<evidence type="ECO:0000313" key="5">
    <source>
        <dbReference type="Proteomes" id="UP000238034"/>
    </source>
</evidence>
<comment type="caution">
    <text evidence="4">The sequence shown here is derived from an EMBL/GenBank/DDBJ whole genome shotgun (WGS) entry which is preliminary data.</text>
</comment>
<dbReference type="EMBL" id="PVTH01000003">
    <property type="protein sequence ID" value="PRY53620.1"/>
    <property type="molecule type" value="Genomic_DNA"/>
</dbReference>
<comment type="similarity">
    <text evidence="1">Belongs to the glycosyltransferase 2 family. WaaE/KdtX subfamily.</text>
</comment>
<evidence type="ECO:0000259" key="3">
    <source>
        <dbReference type="Pfam" id="PF00535"/>
    </source>
</evidence>
<dbReference type="GO" id="GO:0016740">
    <property type="term" value="F:transferase activity"/>
    <property type="evidence" value="ECO:0007669"/>
    <property type="project" value="UniProtKB-KW"/>
</dbReference>